<reference evidence="7" key="1">
    <citation type="submission" date="2023-05" db="EMBL/GenBank/DDBJ databases">
        <authorList>
            <person name="Stuckert A."/>
        </authorList>
    </citation>
    <scope>NUCLEOTIDE SEQUENCE</scope>
</reference>
<evidence type="ECO:0000313" key="7">
    <source>
        <dbReference type="EMBL" id="CAI9614675.1"/>
    </source>
</evidence>
<dbReference type="PROSITE" id="PS50835">
    <property type="entry name" value="IG_LIKE"/>
    <property type="match status" value="1"/>
</dbReference>
<gene>
    <name evidence="7" type="ORF">SPARVUS_LOCUS15102249</name>
</gene>
<dbReference type="InterPro" id="IPR007110">
    <property type="entry name" value="Ig-like_dom"/>
</dbReference>
<dbReference type="PANTHER" id="PTHR19367">
    <property type="entry name" value="T-CELL RECEPTOR ALPHA CHAIN V REGION"/>
    <property type="match status" value="1"/>
</dbReference>
<feature type="domain" description="Ig-like" evidence="6">
    <location>
        <begin position="1"/>
        <end position="87"/>
    </location>
</feature>
<dbReference type="InterPro" id="IPR013783">
    <property type="entry name" value="Ig-like_fold"/>
</dbReference>
<keyword evidence="4" id="KW-0393">Immunoglobulin domain</keyword>
<proteinExistence type="predicted"/>
<evidence type="ECO:0000256" key="2">
    <source>
        <dbReference type="ARBA" id="ARBA00023130"/>
    </source>
</evidence>
<dbReference type="Gene3D" id="2.60.40.10">
    <property type="entry name" value="Immunoglobulins"/>
    <property type="match status" value="1"/>
</dbReference>
<dbReference type="Proteomes" id="UP001162483">
    <property type="component" value="Unassembled WGS sequence"/>
</dbReference>
<keyword evidence="5" id="KW-0391">Immunity</keyword>
<keyword evidence="5" id="KW-1279">T cell receptor</keyword>
<keyword evidence="3" id="KW-0675">Receptor</keyword>
<evidence type="ECO:0000256" key="3">
    <source>
        <dbReference type="ARBA" id="ARBA00023170"/>
    </source>
</evidence>
<dbReference type="SUPFAM" id="SSF48726">
    <property type="entry name" value="Immunoglobulin"/>
    <property type="match status" value="1"/>
</dbReference>
<keyword evidence="8" id="KW-1185">Reference proteome</keyword>
<accession>A0ABN9GZ88</accession>
<evidence type="ECO:0000259" key="6">
    <source>
        <dbReference type="PROSITE" id="PS50835"/>
    </source>
</evidence>
<dbReference type="InterPro" id="IPR051287">
    <property type="entry name" value="TCR_variable_region"/>
</dbReference>
<evidence type="ECO:0000256" key="1">
    <source>
        <dbReference type="ARBA" id="ARBA00022729"/>
    </source>
</evidence>
<dbReference type="InterPro" id="IPR013106">
    <property type="entry name" value="Ig_V-set"/>
</dbReference>
<keyword evidence="1" id="KW-0732">Signal</keyword>
<dbReference type="EMBL" id="CATNWA010019726">
    <property type="protein sequence ID" value="CAI9614675.1"/>
    <property type="molecule type" value="Genomic_DNA"/>
</dbReference>
<comment type="caution">
    <text evidence="7">The sequence shown here is derived from an EMBL/GenBank/DDBJ whole genome shotgun (WGS) entry which is preliminary data.</text>
</comment>
<evidence type="ECO:0000313" key="8">
    <source>
        <dbReference type="Proteomes" id="UP001162483"/>
    </source>
</evidence>
<keyword evidence="2" id="KW-1064">Adaptive immunity</keyword>
<name>A0ABN9GZ88_9NEOB</name>
<dbReference type="PANTHER" id="PTHR19367:SF18">
    <property type="entry name" value="T CELL RECEPTOR ALPHA VARIABLE 16"/>
    <property type="match status" value="1"/>
</dbReference>
<organism evidence="7 8">
    <name type="scientific">Staurois parvus</name>
    <dbReference type="NCBI Taxonomy" id="386267"/>
    <lineage>
        <taxon>Eukaryota</taxon>
        <taxon>Metazoa</taxon>
        <taxon>Chordata</taxon>
        <taxon>Craniata</taxon>
        <taxon>Vertebrata</taxon>
        <taxon>Euteleostomi</taxon>
        <taxon>Amphibia</taxon>
        <taxon>Batrachia</taxon>
        <taxon>Anura</taxon>
        <taxon>Neobatrachia</taxon>
        <taxon>Ranoidea</taxon>
        <taxon>Ranidae</taxon>
        <taxon>Staurois</taxon>
    </lineage>
</organism>
<evidence type="ECO:0000256" key="4">
    <source>
        <dbReference type="ARBA" id="ARBA00023319"/>
    </source>
</evidence>
<dbReference type="Pfam" id="PF07686">
    <property type="entry name" value="V-set"/>
    <property type="match status" value="1"/>
</dbReference>
<dbReference type="SMART" id="SM00406">
    <property type="entry name" value="IGv"/>
    <property type="match status" value="1"/>
</dbReference>
<sequence length="105" mass="11911">AFRGDPLHINCTFKVSASPYLFWYTHYHNKALKMLLQNYGVKENRGFTAQHDEGKSTFHLTKAKAELSDSGVYYCAVSDTVIKIYVAPVSNLCVIKVELLLHSKE</sequence>
<protein>
    <recommendedName>
        <fullName evidence="6">Ig-like domain-containing protein</fullName>
    </recommendedName>
</protein>
<evidence type="ECO:0000256" key="5">
    <source>
        <dbReference type="ARBA" id="ARBA00043266"/>
    </source>
</evidence>
<feature type="non-terminal residue" evidence="7">
    <location>
        <position position="1"/>
    </location>
</feature>
<dbReference type="InterPro" id="IPR036179">
    <property type="entry name" value="Ig-like_dom_sf"/>
</dbReference>